<dbReference type="InterPro" id="IPR037673">
    <property type="entry name" value="MSC/AndL"/>
</dbReference>
<evidence type="ECO:0000256" key="7">
    <source>
        <dbReference type="ARBA" id="ARBA00023065"/>
    </source>
</evidence>
<evidence type="ECO:0000256" key="1">
    <source>
        <dbReference type="ARBA" id="ARBA00004651"/>
    </source>
</evidence>
<dbReference type="RefSeq" id="WP_144200430.1">
    <property type="nucleotide sequence ID" value="NZ_CAJPVH010000006.1"/>
</dbReference>
<accession>A0ABY3EIT5</accession>
<dbReference type="HAMAP" id="MF_00115">
    <property type="entry name" value="MscL"/>
    <property type="match status" value="1"/>
</dbReference>
<keyword evidence="12" id="KW-1185">Reference proteome</keyword>
<dbReference type="NCBIfam" id="NF010557">
    <property type="entry name" value="PRK13952.1"/>
    <property type="match status" value="1"/>
</dbReference>
<reference evidence="11 12" key="1">
    <citation type="submission" date="2019-05" db="EMBL/GenBank/DDBJ databases">
        <title>Whole genome sequence analysis of Cupriavidus campinensis S14E4C strain.</title>
        <authorList>
            <person name="Abbaszade G."/>
            <person name="Szabo A."/>
            <person name="Toumi M."/>
            <person name="Toth E."/>
        </authorList>
    </citation>
    <scope>NUCLEOTIDE SEQUENCE [LARGE SCALE GENOMIC DNA]</scope>
    <source>
        <strain evidence="11 12">S14E4C</strain>
    </source>
</reference>
<dbReference type="PANTHER" id="PTHR30266:SF2">
    <property type="entry name" value="LARGE-CONDUCTANCE MECHANOSENSITIVE CHANNEL"/>
    <property type="match status" value="1"/>
</dbReference>
<dbReference type="SUPFAM" id="SSF81330">
    <property type="entry name" value="Gated mechanosensitive channel"/>
    <property type="match status" value="1"/>
</dbReference>
<keyword evidence="9 10" id="KW-0407">Ion channel</keyword>
<evidence type="ECO:0000313" key="11">
    <source>
        <dbReference type="EMBL" id="TSP10860.1"/>
    </source>
</evidence>
<evidence type="ECO:0000313" key="12">
    <source>
        <dbReference type="Proteomes" id="UP000318943"/>
    </source>
</evidence>
<keyword evidence="6 10" id="KW-1133">Transmembrane helix</keyword>
<evidence type="ECO:0000256" key="4">
    <source>
        <dbReference type="ARBA" id="ARBA00022475"/>
    </source>
</evidence>
<organism evidence="11 12">
    <name type="scientific">Cupriavidus campinensis</name>
    <dbReference type="NCBI Taxonomy" id="151783"/>
    <lineage>
        <taxon>Bacteria</taxon>
        <taxon>Pseudomonadati</taxon>
        <taxon>Pseudomonadota</taxon>
        <taxon>Betaproteobacteria</taxon>
        <taxon>Burkholderiales</taxon>
        <taxon>Burkholderiaceae</taxon>
        <taxon>Cupriavidus</taxon>
    </lineage>
</organism>
<dbReference type="PANTHER" id="PTHR30266">
    <property type="entry name" value="MECHANOSENSITIVE CHANNEL MSCL"/>
    <property type="match status" value="1"/>
</dbReference>
<evidence type="ECO:0000256" key="2">
    <source>
        <dbReference type="ARBA" id="ARBA00007254"/>
    </source>
</evidence>
<dbReference type="InterPro" id="IPR019823">
    <property type="entry name" value="Mechanosensitive_channel_CS"/>
</dbReference>
<gene>
    <name evidence="10 11" type="primary">mscL</name>
    <name evidence="11" type="ORF">FGG12_20580</name>
</gene>
<name>A0ABY3EIT5_9BURK</name>
<comment type="subcellular location">
    <subcellularLocation>
        <location evidence="10">Cell inner membrane</location>
        <topology evidence="10">Multi-pass membrane protein</topology>
    </subcellularLocation>
    <subcellularLocation>
        <location evidence="1">Cell membrane</location>
        <topology evidence="1">Multi-pass membrane protein</topology>
    </subcellularLocation>
</comment>
<protein>
    <recommendedName>
        <fullName evidence="10">Large-conductance mechanosensitive channel</fullName>
    </recommendedName>
</protein>
<keyword evidence="10" id="KW-0997">Cell inner membrane</keyword>
<dbReference type="Gene3D" id="1.10.1200.120">
    <property type="entry name" value="Large-conductance mechanosensitive channel, MscL, domain 1"/>
    <property type="match status" value="1"/>
</dbReference>
<dbReference type="InterPro" id="IPR036019">
    <property type="entry name" value="MscL_channel"/>
</dbReference>
<feature type="transmembrane region" description="Helical" evidence="10">
    <location>
        <begin position="12"/>
        <end position="33"/>
    </location>
</feature>
<keyword evidence="7 10" id="KW-0406">Ion transport</keyword>
<dbReference type="NCBIfam" id="NF001843">
    <property type="entry name" value="PRK00567.1-4"/>
    <property type="match status" value="1"/>
</dbReference>
<dbReference type="NCBIfam" id="TIGR00220">
    <property type="entry name" value="mscL"/>
    <property type="match status" value="1"/>
</dbReference>
<dbReference type="Proteomes" id="UP000318943">
    <property type="component" value="Unassembled WGS sequence"/>
</dbReference>
<evidence type="ECO:0000256" key="3">
    <source>
        <dbReference type="ARBA" id="ARBA00022448"/>
    </source>
</evidence>
<dbReference type="PRINTS" id="PR01264">
    <property type="entry name" value="MECHCHANNEL"/>
</dbReference>
<keyword evidence="8 10" id="KW-0472">Membrane</keyword>
<comment type="function">
    <text evidence="10">Channel that opens in response to stretch forces in the membrane lipid bilayer. May participate in the regulation of osmotic pressure changes within the cell.</text>
</comment>
<comment type="subunit">
    <text evidence="10">Homopentamer.</text>
</comment>
<sequence>MSMISEFRTFAMRGNVIDLAVGVIIGAAFGKIVDSVVNDLIMPVIGRIIGKLDFSNMFVMLADPPPGVPHTLDALKKAGVPVFAYGNFLTIVVNFVILAFIIFMMVRAFNRMAAKHEEPAAPAATPEDIVLLREIRDSLKTPRA</sequence>
<dbReference type="PROSITE" id="PS01327">
    <property type="entry name" value="MSCL"/>
    <property type="match status" value="1"/>
</dbReference>
<dbReference type="InterPro" id="IPR001185">
    <property type="entry name" value="MS_channel"/>
</dbReference>
<proteinExistence type="inferred from homology"/>
<keyword evidence="3 10" id="KW-0813">Transport</keyword>
<keyword evidence="5 10" id="KW-0812">Transmembrane</keyword>
<evidence type="ECO:0000256" key="8">
    <source>
        <dbReference type="ARBA" id="ARBA00023136"/>
    </source>
</evidence>
<dbReference type="EMBL" id="VCIZ01000013">
    <property type="protein sequence ID" value="TSP10860.1"/>
    <property type="molecule type" value="Genomic_DNA"/>
</dbReference>
<comment type="caution">
    <text evidence="11">The sequence shown here is derived from an EMBL/GenBank/DDBJ whole genome shotgun (WGS) entry which is preliminary data.</text>
</comment>
<feature type="transmembrane region" description="Helical" evidence="10">
    <location>
        <begin position="82"/>
        <end position="106"/>
    </location>
</feature>
<dbReference type="Pfam" id="PF01741">
    <property type="entry name" value="MscL"/>
    <property type="match status" value="1"/>
</dbReference>
<evidence type="ECO:0000256" key="9">
    <source>
        <dbReference type="ARBA" id="ARBA00023303"/>
    </source>
</evidence>
<evidence type="ECO:0000256" key="10">
    <source>
        <dbReference type="HAMAP-Rule" id="MF_00115"/>
    </source>
</evidence>
<evidence type="ECO:0000256" key="5">
    <source>
        <dbReference type="ARBA" id="ARBA00022692"/>
    </source>
</evidence>
<evidence type="ECO:0000256" key="6">
    <source>
        <dbReference type="ARBA" id="ARBA00022989"/>
    </source>
</evidence>
<keyword evidence="4 10" id="KW-1003">Cell membrane</keyword>
<comment type="similarity">
    <text evidence="2 10">Belongs to the MscL family.</text>
</comment>